<sequence length="178" mass="20898">MIKENRRVRRTKGSIQKELIILLQKHRIEDISVTQLCDSVPINRSTFYAHYGSTMDVLLEIEHDIINLCSDYLYYYQLSDDSEQDKLFKLYMDVVNYVKDNVETVKVMFHGPVSHKFINDLVYLSRQRHVYTQSCGNDYQEFYTIAGIISVIQVWIHRGLDLSPQQISEILLDMGPTK</sequence>
<dbReference type="RefSeq" id="WP_249514219.1">
    <property type="nucleotide sequence ID" value="NZ_CP093366.1"/>
</dbReference>
<dbReference type="InterPro" id="IPR050624">
    <property type="entry name" value="HTH-type_Tx_Regulator"/>
</dbReference>
<dbReference type="InterPro" id="IPR009057">
    <property type="entry name" value="Homeodomain-like_sf"/>
</dbReference>
<gene>
    <name evidence="2" type="ORF">MOO45_07120</name>
</gene>
<dbReference type="PANTHER" id="PTHR43479">
    <property type="entry name" value="ACREF/ENVCD OPERON REPRESSOR-RELATED"/>
    <property type="match status" value="1"/>
</dbReference>
<dbReference type="InterPro" id="IPR039532">
    <property type="entry name" value="TetR_C_Firmicutes"/>
</dbReference>
<evidence type="ECO:0000259" key="1">
    <source>
        <dbReference type="Pfam" id="PF14278"/>
    </source>
</evidence>
<dbReference type="PANTHER" id="PTHR43479:SF7">
    <property type="entry name" value="TETR-FAMILY TRANSCRIPTIONAL REGULATOR"/>
    <property type="match status" value="1"/>
</dbReference>
<reference evidence="2" key="1">
    <citation type="journal article" date="2022" name="Int. J. Syst. Evol. Microbiol.">
        <title>Apilactobacillus apisilvae sp. nov., Nicolia spurrieriana gen. nov. sp. nov., Bombilactobacillus folatiphilus sp. nov. and Bombilactobacillus thymidiniphilus sp. nov., four new lactic acid bacterial isolates from stingless bees Tetragonula carbonaria and Austroplebeia australis.</title>
        <authorList>
            <person name="Oliphant S.A."/>
            <person name="Watson-Haigh N.S."/>
            <person name="Sumby K.M."/>
            <person name="Gardner J."/>
            <person name="Groom S."/>
            <person name="Jiranek V."/>
        </authorList>
    </citation>
    <scope>NUCLEOTIDE SEQUENCE</scope>
    <source>
        <strain evidence="2">SG4_D2</strain>
    </source>
</reference>
<dbReference type="Proteomes" id="UP000831495">
    <property type="component" value="Chromosome"/>
</dbReference>
<keyword evidence="3" id="KW-1185">Reference proteome</keyword>
<dbReference type="Gene3D" id="1.10.357.10">
    <property type="entry name" value="Tetracycline Repressor, domain 2"/>
    <property type="match status" value="1"/>
</dbReference>
<organism evidence="2 3">
    <name type="scientific">Bombilactobacillus folatiphilus</name>
    <dbReference type="NCBI Taxonomy" id="2923362"/>
    <lineage>
        <taxon>Bacteria</taxon>
        <taxon>Bacillati</taxon>
        <taxon>Bacillota</taxon>
        <taxon>Bacilli</taxon>
        <taxon>Lactobacillales</taxon>
        <taxon>Lactobacillaceae</taxon>
        <taxon>Bombilactobacillus</taxon>
    </lineage>
</organism>
<accession>A0ABY4P8U2</accession>
<dbReference type="Pfam" id="PF14278">
    <property type="entry name" value="TetR_C_8"/>
    <property type="match status" value="1"/>
</dbReference>
<dbReference type="EMBL" id="CP093366">
    <property type="protein sequence ID" value="UQS81951.1"/>
    <property type="molecule type" value="Genomic_DNA"/>
</dbReference>
<protein>
    <submittedName>
        <fullName evidence="2">TetR/AcrR family transcriptional regulator</fullName>
    </submittedName>
</protein>
<evidence type="ECO:0000313" key="3">
    <source>
        <dbReference type="Proteomes" id="UP000831495"/>
    </source>
</evidence>
<proteinExistence type="predicted"/>
<name>A0ABY4P8U2_9LACO</name>
<dbReference type="SUPFAM" id="SSF46689">
    <property type="entry name" value="Homeodomain-like"/>
    <property type="match status" value="1"/>
</dbReference>
<feature type="domain" description="Transcriptional regulator TetR C-terminal Firmicutes type" evidence="1">
    <location>
        <begin position="87"/>
        <end position="174"/>
    </location>
</feature>
<evidence type="ECO:0000313" key="2">
    <source>
        <dbReference type="EMBL" id="UQS81951.1"/>
    </source>
</evidence>